<dbReference type="AlphaFoldDB" id="A0AA39MQG3"/>
<name>A0AA39MQG3_9AGAR</name>
<evidence type="ECO:0000313" key="2">
    <source>
        <dbReference type="EMBL" id="KAK0443296.1"/>
    </source>
</evidence>
<gene>
    <name evidence="2" type="ORF">EV421DRAFT_1805963</name>
</gene>
<reference evidence="2" key="1">
    <citation type="submission" date="2023-06" db="EMBL/GenBank/DDBJ databases">
        <authorList>
            <consortium name="Lawrence Berkeley National Laboratory"/>
            <person name="Ahrendt S."/>
            <person name="Sahu N."/>
            <person name="Indic B."/>
            <person name="Wong-Bajracharya J."/>
            <person name="Merenyi Z."/>
            <person name="Ke H.-M."/>
            <person name="Monk M."/>
            <person name="Kocsube S."/>
            <person name="Drula E."/>
            <person name="Lipzen A."/>
            <person name="Balint B."/>
            <person name="Henrissat B."/>
            <person name="Andreopoulos B."/>
            <person name="Martin F.M."/>
            <person name="Harder C.B."/>
            <person name="Rigling D."/>
            <person name="Ford K.L."/>
            <person name="Foster G.D."/>
            <person name="Pangilinan J."/>
            <person name="Papanicolaou A."/>
            <person name="Barry K."/>
            <person name="LaButti K."/>
            <person name="Viragh M."/>
            <person name="Koriabine M."/>
            <person name="Yan M."/>
            <person name="Riley R."/>
            <person name="Champramary S."/>
            <person name="Plett K.L."/>
            <person name="Tsai I.J."/>
            <person name="Slot J."/>
            <person name="Sipos G."/>
            <person name="Plett J."/>
            <person name="Nagy L.G."/>
            <person name="Grigoriev I.V."/>
        </authorList>
    </citation>
    <scope>NUCLEOTIDE SEQUENCE</scope>
    <source>
        <strain evidence="2">FPL87.14</strain>
    </source>
</reference>
<accession>A0AA39MQG3</accession>
<proteinExistence type="predicted"/>
<dbReference type="EMBL" id="JAUEPT010000023">
    <property type="protein sequence ID" value="KAK0443296.1"/>
    <property type="molecule type" value="Genomic_DNA"/>
</dbReference>
<feature type="transmembrane region" description="Helical" evidence="1">
    <location>
        <begin position="20"/>
        <end position="41"/>
    </location>
</feature>
<keyword evidence="1" id="KW-1133">Transmembrane helix</keyword>
<keyword evidence="1" id="KW-0472">Membrane</keyword>
<evidence type="ECO:0000313" key="3">
    <source>
        <dbReference type="Proteomes" id="UP001175226"/>
    </source>
</evidence>
<dbReference type="Proteomes" id="UP001175226">
    <property type="component" value="Unassembled WGS sequence"/>
</dbReference>
<organism evidence="2 3">
    <name type="scientific">Armillaria borealis</name>
    <dbReference type="NCBI Taxonomy" id="47425"/>
    <lineage>
        <taxon>Eukaryota</taxon>
        <taxon>Fungi</taxon>
        <taxon>Dikarya</taxon>
        <taxon>Basidiomycota</taxon>
        <taxon>Agaricomycotina</taxon>
        <taxon>Agaricomycetes</taxon>
        <taxon>Agaricomycetidae</taxon>
        <taxon>Agaricales</taxon>
        <taxon>Marasmiineae</taxon>
        <taxon>Physalacriaceae</taxon>
        <taxon>Armillaria</taxon>
    </lineage>
</organism>
<protein>
    <submittedName>
        <fullName evidence="2">Uncharacterized protein</fullName>
    </submittedName>
</protein>
<keyword evidence="3" id="KW-1185">Reference proteome</keyword>
<sequence>MHAVRAQTILCSTARVEGQLACFMVVLLTLHLCVLCISSILCQSYGIQQLVPTFSTAPLTTIANECYAVTEGNTCLPRVL</sequence>
<keyword evidence="1" id="KW-0812">Transmembrane</keyword>
<evidence type="ECO:0000256" key="1">
    <source>
        <dbReference type="SAM" id="Phobius"/>
    </source>
</evidence>
<comment type="caution">
    <text evidence="2">The sequence shown here is derived from an EMBL/GenBank/DDBJ whole genome shotgun (WGS) entry which is preliminary data.</text>
</comment>
<feature type="non-terminal residue" evidence="2">
    <location>
        <position position="1"/>
    </location>
</feature>